<dbReference type="AlphaFoldDB" id="A0ABD6W6E3"/>
<comment type="caution">
    <text evidence="2">The sequence shown here is derived from an EMBL/GenBank/DDBJ whole genome shotgun (WGS) entry which is preliminary data.</text>
</comment>
<organism evidence="2 4">
    <name type="scientific">Rathayibacter rathayi</name>
    <name type="common">Corynebacterium rathayi</name>
    <dbReference type="NCBI Taxonomy" id="33887"/>
    <lineage>
        <taxon>Bacteria</taxon>
        <taxon>Bacillati</taxon>
        <taxon>Actinomycetota</taxon>
        <taxon>Actinomycetes</taxon>
        <taxon>Micrococcales</taxon>
        <taxon>Microbacteriaceae</taxon>
        <taxon>Rathayibacter</taxon>
    </lineage>
</organism>
<evidence type="ECO:0000256" key="1">
    <source>
        <dbReference type="SAM" id="MobiDB-lite"/>
    </source>
</evidence>
<dbReference type="SUPFAM" id="SSF52540">
    <property type="entry name" value="P-loop containing nucleoside triphosphate hydrolases"/>
    <property type="match status" value="1"/>
</dbReference>
<dbReference type="Proteomes" id="UP000237881">
    <property type="component" value="Unassembled WGS sequence"/>
</dbReference>
<sequence>MIGKAFFDRYGSLIGLNPSRTAPPPVYRIITDGLTVTSTGAEAWFALGTSNADVMDEDGIDREIAQIVSNAGTVLKDKWCHLKIIWSWHSGAEYESSMADYYSAGDWRRWLADRAEYIDEVRPPRRVLLLGVSLRDDHGHDTTELERFAAPLTGVEWHRVPKKDFLQYRAQVNKLARQLGKTNLQASIAPVELLAWSISREQYDQAPPVPDSRLITGGLVRELTAGRIQPAPDHLKVFTPEGNVGSYRAVLPVAAFPQEIQVPGDGSWLWDLASITMTTDEGDEVAVMPEASIRFQIMSKKESKKLAEQARTQAKEQRISAAKHNAGEPSDEITETEDVAGQLTKEINRAGTLLVRQHPRFIVRGSTVDEIRRKRDAVTSYFADASITITSGVDEQKELYLEQFPGDRLRVEDLGTVTDGTGFFASLFWGGSQLSETRGPCLGVIKGATSGLARFDITGLATRGMSTTVGIFGNSGQGKTTLMELLTLEAVFGGGWGLLWDWKGDTKGVSLVAAEYGLASQVIRFGLEHSGAADQFHILPLGRNTDGGVSAETAVAGLIVLLGGQQFRGISETAALSAAQEVGASRRPSTWRVVQLLARHEDPDVRKLGEFLVDIAKTPMGAVILGEPKGDAPLRPDPGLWVVQMPGLRPPRDGSTPDSWGMADRLSMAAMRAIATFLMHMSGAEELRGLPKVIAIPEMHYQLAIPDGAFFLEDIARTGRALHTVLLLDSQDVSRTAEISGLAEQLVAVFGFNARTTKEQDAMTDTLNLPPGSWSRSLIAELGPPVRGTDRNLKGDCYYRDMGRDVAHIQVDLPNERVRELLDTSPKATAKREDAA</sequence>
<dbReference type="Proteomes" id="UP000239698">
    <property type="component" value="Unassembled WGS sequence"/>
</dbReference>
<feature type="compositionally biased region" description="Basic and acidic residues" evidence="1">
    <location>
        <begin position="304"/>
        <end position="318"/>
    </location>
</feature>
<dbReference type="RefSeq" id="WP_097167864.1">
    <property type="nucleotide sequence ID" value="NZ_PSUD01000036.1"/>
</dbReference>
<evidence type="ECO:0000313" key="5">
    <source>
        <dbReference type="Proteomes" id="UP000239698"/>
    </source>
</evidence>
<dbReference type="EMBL" id="PSUL01000029">
    <property type="protein sequence ID" value="PPF11950.1"/>
    <property type="molecule type" value="Genomic_DNA"/>
</dbReference>
<gene>
    <name evidence="2" type="ORF">C5C04_11475</name>
    <name evidence="3" type="ORF">C5C40_12890</name>
</gene>
<feature type="region of interest" description="Disordered" evidence="1">
    <location>
        <begin position="304"/>
        <end position="334"/>
    </location>
</feature>
<dbReference type="Pfam" id="PF12846">
    <property type="entry name" value="AAA_10"/>
    <property type="match status" value="1"/>
</dbReference>
<keyword evidence="5" id="KW-1185">Reference proteome</keyword>
<dbReference type="EMBL" id="PSVT01000034">
    <property type="protein sequence ID" value="PPH74626.1"/>
    <property type="molecule type" value="Genomic_DNA"/>
</dbReference>
<dbReference type="InterPro" id="IPR027417">
    <property type="entry name" value="P-loop_NTPase"/>
</dbReference>
<proteinExistence type="predicted"/>
<name>A0ABD6W6E3_RATRA</name>
<evidence type="ECO:0000313" key="3">
    <source>
        <dbReference type="EMBL" id="PPH74626.1"/>
    </source>
</evidence>
<reference evidence="4 5" key="1">
    <citation type="submission" date="2018-02" db="EMBL/GenBank/DDBJ databases">
        <title>Bacteriophage NCPPB3778 and a type I-E CRISPR drive the evolution of the US Biological Select Agent, Rathayibacter toxicus.</title>
        <authorList>
            <person name="Davis E.W.II."/>
            <person name="Tabima J.F."/>
            <person name="Weisberg A.J."/>
            <person name="Lopes L.D."/>
            <person name="Wiseman M.S."/>
            <person name="Wiseman M.S."/>
            <person name="Pupko T."/>
            <person name="Belcher M.S."/>
            <person name="Sechler A.J."/>
            <person name="Tancos M.A."/>
            <person name="Schroeder B.K."/>
            <person name="Murray T.D."/>
            <person name="Luster D.G."/>
            <person name="Schneider W.L."/>
            <person name="Rogers E."/>
            <person name="Andreote F.D."/>
            <person name="Grunwald N.J."/>
            <person name="Putnam M.L."/>
            <person name="Chang J.H."/>
        </authorList>
    </citation>
    <scope>NUCLEOTIDE SEQUENCE [LARGE SCALE GENOMIC DNA]</scope>
    <source>
        <strain evidence="3 5">AY1D6</strain>
        <strain evidence="2 4">AY1I9</strain>
    </source>
</reference>
<evidence type="ECO:0000313" key="4">
    <source>
        <dbReference type="Proteomes" id="UP000237881"/>
    </source>
</evidence>
<evidence type="ECO:0000313" key="2">
    <source>
        <dbReference type="EMBL" id="PPF11950.1"/>
    </source>
</evidence>
<protein>
    <submittedName>
        <fullName evidence="2">Uncharacterized protein</fullName>
    </submittedName>
</protein>
<accession>A0ABD6W6E3</accession>